<proteinExistence type="predicted"/>
<evidence type="ECO:0000313" key="1">
    <source>
        <dbReference type="EMBL" id="JAP09798.1"/>
    </source>
</evidence>
<accession>A0A0V0GR79</accession>
<protein>
    <submittedName>
        <fullName evidence="1">Putative ovule protein</fullName>
    </submittedName>
</protein>
<feature type="non-terminal residue" evidence="1">
    <location>
        <position position="133"/>
    </location>
</feature>
<name>A0A0V0GR79_SOLCH</name>
<sequence>MTSKYKLKQINITPKIQQILIKFSHFQSNTAQNKILTFAQIFNTDSMQATTKRSSQFSETKVTQLIYIEKTHQYSQTSANSRQDFPFPIQHNPKQNLNKKDIQHVQHVNYIQKKTLQIYRNKGELLIYIEQTP</sequence>
<dbReference type="EMBL" id="GEDG01034302">
    <property type="protein sequence ID" value="JAP09798.1"/>
    <property type="molecule type" value="Transcribed_RNA"/>
</dbReference>
<reference evidence="1" key="1">
    <citation type="submission" date="2015-12" db="EMBL/GenBank/DDBJ databases">
        <title>Gene expression during late stages of embryo sac development: a critical building block for successful pollen-pistil interactions.</title>
        <authorList>
            <person name="Liu Y."/>
            <person name="Joly V."/>
            <person name="Sabar M."/>
            <person name="Matton D.P."/>
        </authorList>
    </citation>
    <scope>NUCLEOTIDE SEQUENCE</scope>
</reference>
<organism evidence="1">
    <name type="scientific">Solanum chacoense</name>
    <name type="common">Chaco potato</name>
    <dbReference type="NCBI Taxonomy" id="4108"/>
    <lineage>
        <taxon>Eukaryota</taxon>
        <taxon>Viridiplantae</taxon>
        <taxon>Streptophyta</taxon>
        <taxon>Embryophyta</taxon>
        <taxon>Tracheophyta</taxon>
        <taxon>Spermatophyta</taxon>
        <taxon>Magnoliopsida</taxon>
        <taxon>eudicotyledons</taxon>
        <taxon>Gunneridae</taxon>
        <taxon>Pentapetalae</taxon>
        <taxon>asterids</taxon>
        <taxon>lamiids</taxon>
        <taxon>Solanales</taxon>
        <taxon>Solanaceae</taxon>
        <taxon>Solanoideae</taxon>
        <taxon>Solaneae</taxon>
        <taxon>Solanum</taxon>
    </lineage>
</organism>
<dbReference type="AlphaFoldDB" id="A0A0V0GR79"/>